<dbReference type="InterPro" id="IPR002893">
    <property type="entry name" value="Znf_MYND"/>
</dbReference>
<evidence type="ECO:0000256" key="1">
    <source>
        <dbReference type="ARBA" id="ARBA00022723"/>
    </source>
</evidence>
<dbReference type="SUPFAM" id="SSF144232">
    <property type="entry name" value="HIT/MYND zinc finger-like"/>
    <property type="match status" value="1"/>
</dbReference>
<keyword evidence="2 4" id="KW-0863">Zinc-finger</keyword>
<accession>A0A9J7LV66</accession>
<evidence type="ECO:0000256" key="3">
    <source>
        <dbReference type="ARBA" id="ARBA00022833"/>
    </source>
</evidence>
<dbReference type="PROSITE" id="PS01360">
    <property type="entry name" value="ZF_MYND_1"/>
    <property type="match status" value="1"/>
</dbReference>
<dbReference type="Gene3D" id="6.10.140.2220">
    <property type="match status" value="1"/>
</dbReference>
<dbReference type="RefSeq" id="XP_035688754.1">
    <property type="nucleotide sequence ID" value="XM_035832861.1"/>
</dbReference>
<dbReference type="PROSITE" id="PS50865">
    <property type="entry name" value="ZF_MYND_2"/>
    <property type="match status" value="1"/>
</dbReference>
<dbReference type="Pfam" id="PF01753">
    <property type="entry name" value="zf-MYND"/>
    <property type="match status" value="1"/>
</dbReference>
<sequence>MNILSAENRQKSEDWRRKNKRPLKYGNPDRTFQQSHQHPGTMEPPPDEDRHFRDEHYPQRHFRQTFGHVMNQGGNLLTPDQLKKRNKKTHETVAKALQQTFEKLDDLRRYCFVCERSDKVNRCARCQMVYYCGQKCQKKDWARHKKVCKFLSGERIDQVTETLPVQNACHVLKPGRTWSKPAGEVATWADWLSINPSVVSEIQRNVPSMVEWYKFIGRPTTEAAVTESLQRCCTEMLTHPIVIGKGLVTFNVDPRVKPVHIHMVGAAKPELLMSEIDTTKELSAMFPNHKGMRILLVGPEVPHKLAHGNPPSNKTLSKGKIEYVYSNELYHDFVHRYVDHDRCPKADLVIALHPGLHTEVLIEPWTPTINLLLDRELPTVFTMYNVAEYDDSLEILIPFRPNYVQSGTNPFGSLLAKQTPFDLNQVFASNSYIMAIKGREK</sequence>
<name>A0A9J7LV66_BRAFL</name>
<dbReference type="GO" id="GO:0008270">
    <property type="term" value="F:zinc ion binding"/>
    <property type="evidence" value="ECO:0007669"/>
    <property type="project" value="UniProtKB-KW"/>
</dbReference>
<proteinExistence type="predicted"/>
<keyword evidence="3" id="KW-0862">Zinc</keyword>
<dbReference type="KEGG" id="bfo:118424316"/>
<protein>
    <recommendedName>
        <fullName evidence="6">MYND-type domain-containing protein</fullName>
    </recommendedName>
</protein>
<organism evidence="7 8">
    <name type="scientific">Branchiostoma floridae</name>
    <name type="common">Florida lancelet</name>
    <name type="synonym">Amphioxus</name>
    <dbReference type="NCBI Taxonomy" id="7739"/>
    <lineage>
        <taxon>Eukaryota</taxon>
        <taxon>Metazoa</taxon>
        <taxon>Chordata</taxon>
        <taxon>Cephalochordata</taxon>
        <taxon>Leptocardii</taxon>
        <taxon>Amphioxiformes</taxon>
        <taxon>Branchiostomatidae</taxon>
        <taxon>Branchiostoma</taxon>
    </lineage>
</organism>
<dbReference type="PANTHER" id="PTHR46920:SF1">
    <property type="entry name" value="PROTEIN MSS51 HOMOLOG, MITOCHONDRIAL-RELATED"/>
    <property type="match status" value="1"/>
</dbReference>
<reference evidence="7" key="1">
    <citation type="journal article" date="2020" name="Nat. Ecol. Evol.">
        <title>Deeply conserved synteny resolves early events in vertebrate evolution.</title>
        <authorList>
            <person name="Simakov O."/>
            <person name="Marletaz F."/>
            <person name="Yue J.X."/>
            <person name="O'Connell B."/>
            <person name="Jenkins J."/>
            <person name="Brandt A."/>
            <person name="Calef R."/>
            <person name="Tung C.H."/>
            <person name="Huang T.K."/>
            <person name="Schmutz J."/>
            <person name="Satoh N."/>
            <person name="Yu J.K."/>
            <person name="Putnam N.H."/>
            <person name="Green R.E."/>
            <person name="Rokhsar D.S."/>
        </authorList>
    </citation>
    <scope>NUCLEOTIDE SEQUENCE [LARGE SCALE GENOMIC DNA]</scope>
    <source>
        <strain evidence="7">S238N-H82</strain>
    </source>
</reference>
<dbReference type="OMA" id="DWSKHKK"/>
<evidence type="ECO:0000313" key="8">
    <source>
        <dbReference type="RefSeq" id="XP_035688754.1"/>
    </source>
</evidence>
<reference evidence="8" key="2">
    <citation type="submission" date="2025-08" db="UniProtKB">
        <authorList>
            <consortium name="RefSeq"/>
        </authorList>
    </citation>
    <scope>IDENTIFICATION</scope>
    <source>
        <strain evidence="8">S238N-H82</strain>
        <tissue evidence="8">Testes</tissue>
    </source>
</reference>
<feature type="domain" description="MYND-type" evidence="6">
    <location>
        <begin position="111"/>
        <end position="148"/>
    </location>
</feature>
<evidence type="ECO:0000256" key="5">
    <source>
        <dbReference type="SAM" id="MobiDB-lite"/>
    </source>
</evidence>
<evidence type="ECO:0000256" key="2">
    <source>
        <dbReference type="ARBA" id="ARBA00022771"/>
    </source>
</evidence>
<feature type="region of interest" description="Disordered" evidence="5">
    <location>
        <begin position="1"/>
        <end position="53"/>
    </location>
</feature>
<dbReference type="InterPro" id="IPR046824">
    <property type="entry name" value="Mss51-like_C"/>
</dbReference>
<evidence type="ECO:0000313" key="7">
    <source>
        <dbReference type="Proteomes" id="UP000001554"/>
    </source>
</evidence>
<dbReference type="Pfam" id="PF20179">
    <property type="entry name" value="MSS51_C"/>
    <property type="match status" value="1"/>
</dbReference>
<gene>
    <name evidence="8" type="primary">LOC118424316</name>
</gene>
<dbReference type="Proteomes" id="UP000001554">
    <property type="component" value="Chromosome 10"/>
</dbReference>
<dbReference type="GeneID" id="118424316"/>
<dbReference type="OrthoDB" id="5282002at2759"/>
<dbReference type="AlphaFoldDB" id="A0A9J7LV66"/>
<dbReference type="PANTHER" id="PTHR46920">
    <property type="match status" value="1"/>
</dbReference>
<evidence type="ECO:0000259" key="6">
    <source>
        <dbReference type="PROSITE" id="PS50865"/>
    </source>
</evidence>
<keyword evidence="7" id="KW-1185">Reference proteome</keyword>
<evidence type="ECO:0000256" key="4">
    <source>
        <dbReference type="PROSITE-ProRule" id="PRU00134"/>
    </source>
</evidence>
<dbReference type="InterPro" id="IPR052839">
    <property type="entry name" value="Mito_gene_expr_regulator"/>
</dbReference>
<keyword evidence="1" id="KW-0479">Metal-binding</keyword>